<dbReference type="Pfam" id="PF02254">
    <property type="entry name" value="TrkA_N"/>
    <property type="match status" value="2"/>
</dbReference>
<reference evidence="3 4" key="1">
    <citation type="journal article" date="2014" name="PLoS Genet.">
        <title>Phylogenetically driven sequencing of extremely halophilic archaea reveals strategies for static and dynamic osmo-response.</title>
        <authorList>
            <person name="Becker E.A."/>
            <person name="Seitzer P.M."/>
            <person name="Tritt A."/>
            <person name="Larsen D."/>
            <person name="Krusor M."/>
            <person name="Yao A.I."/>
            <person name="Wu D."/>
            <person name="Madern D."/>
            <person name="Eisen J.A."/>
            <person name="Darling A.E."/>
            <person name="Facciotti M.T."/>
        </authorList>
    </citation>
    <scope>NUCLEOTIDE SEQUENCE [LARGE SCALE GENOMIC DNA]</scope>
    <source>
        <strain evidence="3 4">JCM 10879</strain>
    </source>
</reference>
<dbReference type="PANTHER" id="PTHR43833">
    <property type="entry name" value="POTASSIUM CHANNEL PROTEIN 2-RELATED-RELATED"/>
    <property type="match status" value="1"/>
</dbReference>
<organism evidence="3 4">
    <name type="scientific">Halobiforma nitratireducens JCM 10879</name>
    <dbReference type="NCBI Taxonomy" id="1227454"/>
    <lineage>
        <taxon>Archaea</taxon>
        <taxon>Methanobacteriati</taxon>
        <taxon>Methanobacteriota</taxon>
        <taxon>Stenosarchaea group</taxon>
        <taxon>Halobacteria</taxon>
        <taxon>Halobacteriales</taxon>
        <taxon>Natrialbaceae</taxon>
        <taxon>Halobiforma</taxon>
    </lineage>
</organism>
<dbReference type="RefSeq" id="WP_006670981.1">
    <property type="nucleotide sequence ID" value="NZ_AOMA01000001.1"/>
</dbReference>
<sequence>VFLAIPLFGVPLLRKALDTTPPTKTDLTNHVIICGFSAMDDVLKSELEEAEIPYLFIDSDPEMVKRLNDADMTAIYGNAEEIQTLENANARSARALVADLDDETNPTVILSAARINPAMKIISVVRTRDAAPYQEYAGADQVVISKESLGESLAKRSMKTISERFQEEVDPDVDLEFDEYLVEEGSDLVGKTIQEIDTFGGDVTVIGGWFGARFLISPSPNTMIPENTILLITGKRARLENTDLRKLPSHVGHPSRVVVCGHGDVGSATTRQLRNENIDVTVVDAGKSDAVDVVGDITNEETLERADIENTRSLVLAVNSDAIAIYATLLVKRHAPDVEIIARANDPENVWKLYNAGADYVLSLPDVTGEVLASALIDEAAIFTTTDDFDFVRTEAPALEGQSVREADVRNRTGCTIVAIERNDQFITEFGTDFVFQQGDSLIAAGPAESVEEFEDFVR</sequence>
<dbReference type="AlphaFoldDB" id="M0MNR0"/>
<dbReference type="InterPro" id="IPR006037">
    <property type="entry name" value="RCK_C"/>
</dbReference>
<feature type="domain" description="RCK C-terminal" evidence="2">
    <location>
        <begin position="374"/>
        <end position="459"/>
    </location>
</feature>
<feature type="domain" description="RCK C-terminal" evidence="2">
    <location>
        <begin position="165"/>
        <end position="248"/>
    </location>
</feature>
<dbReference type="PANTHER" id="PTHR43833:SF9">
    <property type="entry name" value="POTASSIUM CHANNEL PROTEIN YUGO-RELATED"/>
    <property type="match status" value="1"/>
</dbReference>
<dbReference type="GO" id="GO:0006813">
    <property type="term" value="P:potassium ion transport"/>
    <property type="evidence" value="ECO:0007669"/>
    <property type="project" value="InterPro"/>
</dbReference>
<evidence type="ECO:0000313" key="3">
    <source>
        <dbReference type="EMBL" id="EMA47301.1"/>
    </source>
</evidence>
<feature type="non-terminal residue" evidence="3">
    <location>
        <position position="1"/>
    </location>
</feature>
<dbReference type="InterPro" id="IPR050721">
    <property type="entry name" value="Trk_Ktr_HKT_K-transport"/>
</dbReference>
<dbReference type="InterPro" id="IPR036721">
    <property type="entry name" value="RCK_C_sf"/>
</dbReference>
<dbReference type="Gene3D" id="3.40.50.720">
    <property type="entry name" value="NAD(P)-binding Rossmann-like Domain"/>
    <property type="match status" value="2"/>
</dbReference>
<dbReference type="Pfam" id="PF02080">
    <property type="entry name" value="TrkA_C"/>
    <property type="match status" value="2"/>
</dbReference>
<keyword evidence="4" id="KW-1185">Reference proteome</keyword>
<accession>M0MNR0</accession>
<protein>
    <submittedName>
        <fullName evidence="3">TrkA-N domain-containing protein</fullName>
    </submittedName>
</protein>
<evidence type="ECO:0000259" key="1">
    <source>
        <dbReference type="PROSITE" id="PS51201"/>
    </source>
</evidence>
<dbReference type="Proteomes" id="UP000011607">
    <property type="component" value="Unassembled WGS sequence"/>
</dbReference>
<name>M0MNR0_9EURY</name>
<evidence type="ECO:0000259" key="2">
    <source>
        <dbReference type="PROSITE" id="PS51202"/>
    </source>
</evidence>
<proteinExistence type="predicted"/>
<dbReference type="PATRIC" id="fig|1227454.3.peg.3"/>
<dbReference type="SUPFAM" id="SSF116726">
    <property type="entry name" value="TrkA C-terminal domain-like"/>
    <property type="match status" value="2"/>
</dbReference>
<dbReference type="eggNOG" id="arCOG01960">
    <property type="taxonomic scope" value="Archaea"/>
</dbReference>
<evidence type="ECO:0000313" key="4">
    <source>
        <dbReference type="Proteomes" id="UP000011607"/>
    </source>
</evidence>
<gene>
    <name evidence="3" type="ORF">C446_00015</name>
</gene>
<dbReference type="InterPro" id="IPR003148">
    <property type="entry name" value="RCK_N"/>
</dbReference>
<dbReference type="InterPro" id="IPR036291">
    <property type="entry name" value="NAD(P)-bd_dom_sf"/>
</dbReference>
<feature type="domain" description="RCK N-terminal" evidence="1">
    <location>
        <begin position="28"/>
        <end position="144"/>
    </location>
</feature>
<dbReference type="STRING" id="1227454.C446_00015"/>
<dbReference type="SUPFAM" id="SSF51735">
    <property type="entry name" value="NAD(P)-binding Rossmann-fold domains"/>
    <property type="match status" value="2"/>
</dbReference>
<comment type="caution">
    <text evidence="3">The sequence shown here is derived from an EMBL/GenBank/DDBJ whole genome shotgun (WGS) entry which is preliminary data.</text>
</comment>
<dbReference type="GO" id="GO:0008324">
    <property type="term" value="F:monoatomic cation transmembrane transporter activity"/>
    <property type="evidence" value="ECO:0007669"/>
    <property type="project" value="InterPro"/>
</dbReference>
<dbReference type="OrthoDB" id="43518at2157"/>
<dbReference type="Gene3D" id="3.30.70.1450">
    <property type="entry name" value="Regulator of K+ conductance, C-terminal domain"/>
    <property type="match status" value="2"/>
</dbReference>
<dbReference type="PROSITE" id="PS51202">
    <property type="entry name" value="RCK_C"/>
    <property type="match status" value="2"/>
</dbReference>
<dbReference type="PROSITE" id="PS51201">
    <property type="entry name" value="RCK_N"/>
    <property type="match status" value="2"/>
</dbReference>
<dbReference type="EMBL" id="AOMA01000001">
    <property type="protein sequence ID" value="EMA47301.1"/>
    <property type="molecule type" value="Genomic_DNA"/>
</dbReference>
<feature type="domain" description="RCK N-terminal" evidence="1">
    <location>
        <begin position="254"/>
        <end position="362"/>
    </location>
</feature>